<dbReference type="SMART" id="SM00184">
    <property type="entry name" value="RING"/>
    <property type="match status" value="1"/>
</dbReference>
<evidence type="ECO:0000256" key="7">
    <source>
        <dbReference type="SAM" id="Coils"/>
    </source>
</evidence>
<protein>
    <submittedName>
        <fullName evidence="12">Tripartite motif-containing protein 16-like isoform X1</fullName>
    </submittedName>
</protein>
<dbReference type="InterPro" id="IPR003879">
    <property type="entry name" value="Butyrophylin_SPRY"/>
</dbReference>
<dbReference type="InterPro" id="IPR013320">
    <property type="entry name" value="ConA-like_dom_sf"/>
</dbReference>
<dbReference type="SUPFAM" id="SSF49899">
    <property type="entry name" value="Concanavalin A-like lectins/glucanases"/>
    <property type="match status" value="1"/>
</dbReference>
<dbReference type="InParanoid" id="A0A6J2VG85"/>
<dbReference type="SMART" id="SM00589">
    <property type="entry name" value="PRY"/>
    <property type="match status" value="1"/>
</dbReference>
<dbReference type="SUPFAM" id="SSF57850">
    <property type="entry name" value="RING/U-box"/>
    <property type="match status" value="1"/>
</dbReference>
<keyword evidence="3 6" id="KW-0863">Zinc-finger</keyword>
<evidence type="ECO:0000256" key="5">
    <source>
        <dbReference type="ARBA" id="ARBA00022859"/>
    </source>
</evidence>
<dbReference type="SMART" id="SM00336">
    <property type="entry name" value="BBOX"/>
    <property type="match status" value="2"/>
</dbReference>
<evidence type="ECO:0000313" key="11">
    <source>
        <dbReference type="Proteomes" id="UP000504632"/>
    </source>
</evidence>
<keyword evidence="5" id="KW-0391">Immunity</keyword>
<dbReference type="CDD" id="cd16040">
    <property type="entry name" value="SPRY_PRY_SNTX"/>
    <property type="match status" value="1"/>
</dbReference>
<dbReference type="InterPro" id="IPR003877">
    <property type="entry name" value="SPRY_dom"/>
</dbReference>
<dbReference type="InterPro" id="IPR058030">
    <property type="entry name" value="TRIM8/14/16/25/29/45/65_CC"/>
</dbReference>
<dbReference type="InterPro" id="IPR001841">
    <property type="entry name" value="Znf_RING"/>
</dbReference>
<dbReference type="Pfam" id="PF25600">
    <property type="entry name" value="TRIM_CC"/>
    <property type="match status" value="1"/>
</dbReference>
<dbReference type="PROSITE" id="PS00518">
    <property type="entry name" value="ZF_RING_1"/>
    <property type="match status" value="1"/>
</dbReference>
<dbReference type="InterPro" id="IPR051051">
    <property type="entry name" value="E3_ubiq-ligase_TRIM/RNF"/>
</dbReference>
<dbReference type="PANTHER" id="PTHR25465:SF5">
    <property type="entry name" value="E3 UBIQUITIN_ISG15 LIGASE TRIM25-RELATED"/>
    <property type="match status" value="1"/>
</dbReference>
<dbReference type="Pfam" id="PF00643">
    <property type="entry name" value="zf-B_box"/>
    <property type="match status" value="1"/>
</dbReference>
<dbReference type="GO" id="GO:0045087">
    <property type="term" value="P:innate immune response"/>
    <property type="evidence" value="ECO:0007669"/>
    <property type="project" value="UniProtKB-KW"/>
</dbReference>
<dbReference type="OrthoDB" id="1431934at2759"/>
<keyword evidence="11" id="KW-1185">Reference proteome</keyword>
<dbReference type="Gene3D" id="3.30.160.60">
    <property type="entry name" value="Classic Zinc Finger"/>
    <property type="match status" value="1"/>
</dbReference>
<feature type="domain" description="B box-type" evidence="9">
    <location>
        <begin position="148"/>
        <end position="188"/>
    </location>
</feature>
<dbReference type="CDD" id="cd19769">
    <property type="entry name" value="Bbox2_TRIM16-like"/>
    <property type="match status" value="1"/>
</dbReference>
<evidence type="ECO:0000256" key="3">
    <source>
        <dbReference type="ARBA" id="ARBA00022771"/>
    </source>
</evidence>
<dbReference type="PROSITE" id="PS50119">
    <property type="entry name" value="ZF_BBOX"/>
    <property type="match status" value="1"/>
</dbReference>
<keyword evidence="2" id="KW-0479">Metal-binding</keyword>
<dbReference type="PANTHER" id="PTHR25465">
    <property type="entry name" value="B-BOX DOMAIN CONTAINING"/>
    <property type="match status" value="1"/>
</dbReference>
<evidence type="ECO:0000256" key="4">
    <source>
        <dbReference type="ARBA" id="ARBA00022833"/>
    </source>
</evidence>
<evidence type="ECO:0000313" key="12">
    <source>
        <dbReference type="RefSeq" id="XP_030631955.1"/>
    </source>
</evidence>
<dbReference type="InterPro" id="IPR043136">
    <property type="entry name" value="B30.2/SPRY_sf"/>
</dbReference>
<dbReference type="Gene3D" id="2.60.120.920">
    <property type="match status" value="1"/>
</dbReference>
<feature type="domain" description="B30.2/SPRY" evidence="10">
    <location>
        <begin position="385"/>
        <end position="583"/>
    </location>
</feature>
<feature type="coiled-coil region" evidence="7">
    <location>
        <begin position="203"/>
        <end position="295"/>
    </location>
</feature>
<dbReference type="InterPro" id="IPR000315">
    <property type="entry name" value="Znf_B-box"/>
</dbReference>
<evidence type="ECO:0000259" key="10">
    <source>
        <dbReference type="PROSITE" id="PS50188"/>
    </source>
</evidence>
<dbReference type="Pfam" id="PF00622">
    <property type="entry name" value="SPRY"/>
    <property type="match status" value="1"/>
</dbReference>
<dbReference type="SUPFAM" id="SSF57845">
    <property type="entry name" value="B-box zinc-binding domain"/>
    <property type="match status" value="1"/>
</dbReference>
<dbReference type="PROSITE" id="PS50188">
    <property type="entry name" value="B302_SPRY"/>
    <property type="match status" value="1"/>
</dbReference>
<dbReference type="Gene3D" id="3.30.40.10">
    <property type="entry name" value="Zinc/RING finger domain, C3HC4 (zinc finger)"/>
    <property type="match status" value="1"/>
</dbReference>
<organism evidence="11 12">
    <name type="scientific">Chanos chanos</name>
    <name type="common">Milkfish</name>
    <name type="synonym">Mugil chanos</name>
    <dbReference type="NCBI Taxonomy" id="29144"/>
    <lineage>
        <taxon>Eukaryota</taxon>
        <taxon>Metazoa</taxon>
        <taxon>Chordata</taxon>
        <taxon>Craniata</taxon>
        <taxon>Vertebrata</taxon>
        <taxon>Euteleostomi</taxon>
        <taxon>Actinopterygii</taxon>
        <taxon>Neopterygii</taxon>
        <taxon>Teleostei</taxon>
        <taxon>Ostariophysi</taxon>
        <taxon>Gonorynchiformes</taxon>
        <taxon>Chanidae</taxon>
        <taxon>Chanos</taxon>
    </lineage>
</organism>
<dbReference type="GO" id="GO:0008270">
    <property type="term" value="F:zinc ion binding"/>
    <property type="evidence" value="ECO:0007669"/>
    <property type="project" value="UniProtKB-KW"/>
</dbReference>
<dbReference type="Proteomes" id="UP000504632">
    <property type="component" value="Chromosome 6"/>
</dbReference>
<dbReference type="Pfam" id="PF15227">
    <property type="entry name" value="zf-C3HC4_4"/>
    <property type="match status" value="1"/>
</dbReference>
<gene>
    <name evidence="12" type="primary">LOC115813597</name>
</gene>
<keyword evidence="7" id="KW-0175">Coiled coil</keyword>
<dbReference type="InterPro" id="IPR006574">
    <property type="entry name" value="PRY"/>
</dbReference>
<keyword evidence="1" id="KW-0399">Innate immunity</keyword>
<name>A0A6J2VG85_CHACN</name>
<keyword evidence="4" id="KW-0862">Zinc</keyword>
<dbReference type="InterPro" id="IPR013083">
    <property type="entry name" value="Znf_RING/FYVE/PHD"/>
</dbReference>
<dbReference type="GeneID" id="115813597"/>
<evidence type="ECO:0000259" key="9">
    <source>
        <dbReference type="PROSITE" id="PS50119"/>
    </source>
</evidence>
<dbReference type="Gene3D" id="4.10.830.40">
    <property type="match status" value="1"/>
</dbReference>
<evidence type="ECO:0000256" key="2">
    <source>
        <dbReference type="ARBA" id="ARBA00022723"/>
    </source>
</evidence>
<dbReference type="RefSeq" id="XP_030631955.1">
    <property type="nucleotide sequence ID" value="XM_030776095.1"/>
</dbReference>
<dbReference type="PRINTS" id="PR01407">
    <property type="entry name" value="BUTYPHLNCDUF"/>
</dbReference>
<dbReference type="PROSITE" id="PS50089">
    <property type="entry name" value="ZF_RING_2"/>
    <property type="match status" value="1"/>
</dbReference>
<evidence type="ECO:0000256" key="1">
    <source>
        <dbReference type="ARBA" id="ARBA00022588"/>
    </source>
</evidence>
<evidence type="ECO:0000259" key="8">
    <source>
        <dbReference type="PROSITE" id="PS50089"/>
    </source>
</evidence>
<accession>A0A6J2VG85</accession>
<dbReference type="InterPro" id="IPR017907">
    <property type="entry name" value="Znf_RING_CS"/>
</dbReference>
<dbReference type="Pfam" id="PF13765">
    <property type="entry name" value="PRY"/>
    <property type="match status" value="1"/>
</dbReference>
<reference evidence="12" key="1">
    <citation type="submission" date="2025-08" db="UniProtKB">
        <authorList>
            <consortium name="RefSeq"/>
        </authorList>
    </citation>
    <scope>IDENTIFICATION</scope>
</reference>
<sequence>MAETSIPVCEDQFMCPVCLDLLKDPVAIPCGHSYCMDCIKGCWDQDDQKGVYSCPQCREIFRPRPALRKNTMLAELVAKLNRTGGQATPVVRSVEPEDVVCDSCIGKKEKALKTCLTCLASYCETHVQPHFESLAFQKHTLVKATTPLKDQICSTHNKAIELWCQTDQKFLCYICMVDEHNGHKIVSVAAERAERQRHVGETRRKSQQRIKEREKKLQELRQAVASVRRSAQAAVEDSERIFTELIRSIEKRRREMTELIRDQEKSELSRAEGVLERLEQEIVDLRRRDTELEQLSHTEDHIHFLKTFSSVCASPGSEDFPCITVSPHLSFEDVGRSISQLKERLESFCKEEFGRLSTKEHFISYHSIVNGLLISPFVFTVTSIKVIPPPESKTREDFLQYSCDLTLDPNTVNKYLCLSEGNRMVTHSKKARSYDHHPDRFDYYVAVLCRESVSTRSYWEVEWSRNWKDEEDGLYVAVSYKGLGRKGGSNECRFGYNDQSWTLVRSVSSYSFIHNSKVTKLPTLPSSSRIGVYVDHRAGILSFYEVSDTMTLLHRVHTTFTQHLYPGFSVWGGSNVRLCHHPK</sequence>
<evidence type="ECO:0000256" key="6">
    <source>
        <dbReference type="PROSITE-ProRule" id="PRU00024"/>
    </source>
</evidence>
<dbReference type="AlphaFoldDB" id="A0A6J2VG85"/>
<feature type="domain" description="RING-type" evidence="8">
    <location>
        <begin position="15"/>
        <end position="58"/>
    </location>
</feature>
<dbReference type="InterPro" id="IPR001870">
    <property type="entry name" value="B30.2/SPRY"/>
</dbReference>
<dbReference type="GO" id="GO:0005737">
    <property type="term" value="C:cytoplasm"/>
    <property type="evidence" value="ECO:0007669"/>
    <property type="project" value="UniProtKB-ARBA"/>
</dbReference>
<proteinExistence type="predicted"/>
<dbReference type="SMART" id="SM00449">
    <property type="entry name" value="SPRY"/>
    <property type="match status" value="1"/>
</dbReference>